<evidence type="ECO:0000313" key="1">
    <source>
        <dbReference type="EMBL" id="KAK0748093.1"/>
    </source>
</evidence>
<comment type="caution">
    <text evidence="1">The sequence shown here is derived from an EMBL/GenBank/DDBJ whole genome shotgun (WGS) entry which is preliminary data.</text>
</comment>
<keyword evidence="2" id="KW-1185">Reference proteome</keyword>
<organism evidence="1 2">
    <name type="scientific">Apiosordaria backusii</name>
    <dbReference type="NCBI Taxonomy" id="314023"/>
    <lineage>
        <taxon>Eukaryota</taxon>
        <taxon>Fungi</taxon>
        <taxon>Dikarya</taxon>
        <taxon>Ascomycota</taxon>
        <taxon>Pezizomycotina</taxon>
        <taxon>Sordariomycetes</taxon>
        <taxon>Sordariomycetidae</taxon>
        <taxon>Sordariales</taxon>
        <taxon>Lasiosphaeriaceae</taxon>
        <taxon>Apiosordaria</taxon>
    </lineage>
</organism>
<accession>A0AA40K6S4</accession>
<dbReference type="AlphaFoldDB" id="A0AA40K6S4"/>
<name>A0AA40K6S4_9PEZI</name>
<evidence type="ECO:0000313" key="2">
    <source>
        <dbReference type="Proteomes" id="UP001172159"/>
    </source>
</evidence>
<sequence length="56" mass="6495">MLLSTYPYLSVPCFGFCIRIFLSKLSPKIHLKVNQETPITPEWHFHPPKIRIVSGL</sequence>
<dbReference type="EMBL" id="JAUKTV010000001">
    <property type="protein sequence ID" value="KAK0748093.1"/>
    <property type="molecule type" value="Genomic_DNA"/>
</dbReference>
<proteinExistence type="predicted"/>
<dbReference type="Proteomes" id="UP001172159">
    <property type="component" value="Unassembled WGS sequence"/>
</dbReference>
<reference evidence="1" key="1">
    <citation type="submission" date="2023-06" db="EMBL/GenBank/DDBJ databases">
        <title>Genome-scale phylogeny and comparative genomics of the fungal order Sordariales.</title>
        <authorList>
            <consortium name="Lawrence Berkeley National Laboratory"/>
            <person name="Hensen N."/>
            <person name="Bonometti L."/>
            <person name="Westerberg I."/>
            <person name="Brannstrom I.O."/>
            <person name="Guillou S."/>
            <person name="Cros-Aarteil S."/>
            <person name="Calhoun S."/>
            <person name="Haridas S."/>
            <person name="Kuo A."/>
            <person name="Mondo S."/>
            <person name="Pangilinan J."/>
            <person name="Riley R."/>
            <person name="Labutti K."/>
            <person name="Andreopoulos B."/>
            <person name="Lipzen A."/>
            <person name="Chen C."/>
            <person name="Yanf M."/>
            <person name="Daum C."/>
            <person name="Ng V."/>
            <person name="Clum A."/>
            <person name="Steindorff A."/>
            <person name="Ohm R."/>
            <person name="Martin F."/>
            <person name="Silar P."/>
            <person name="Natvig D."/>
            <person name="Lalanne C."/>
            <person name="Gautier V."/>
            <person name="Ament-Velasquez S.L."/>
            <person name="Kruys A."/>
            <person name="Hutchinson M.I."/>
            <person name="Powell A.J."/>
            <person name="Barry K."/>
            <person name="Miller A.N."/>
            <person name="Grigoriev I.V."/>
            <person name="Debuchy R."/>
            <person name="Gladieux P."/>
            <person name="Thoren M.H."/>
            <person name="Johannesson H."/>
        </authorList>
    </citation>
    <scope>NUCLEOTIDE SEQUENCE</scope>
    <source>
        <strain evidence="1">CBS 540.89</strain>
    </source>
</reference>
<gene>
    <name evidence="1" type="ORF">B0T21DRAFT_355803</name>
</gene>
<protein>
    <submittedName>
        <fullName evidence="1">Uncharacterized protein</fullName>
    </submittedName>
</protein>